<dbReference type="AlphaFoldDB" id="A0A2H3CWK2"/>
<gene>
    <name evidence="1" type="ORF">ARMGADRAFT_686954</name>
</gene>
<organism evidence="1 2">
    <name type="scientific">Armillaria gallica</name>
    <name type="common">Bulbous honey fungus</name>
    <name type="synonym">Armillaria bulbosa</name>
    <dbReference type="NCBI Taxonomy" id="47427"/>
    <lineage>
        <taxon>Eukaryota</taxon>
        <taxon>Fungi</taxon>
        <taxon>Dikarya</taxon>
        <taxon>Basidiomycota</taxon>
        <taxon>Agaricomycotina</taxon>
        <taxon>Agaricomycetes</taxon>
        <taxon>Agaricomycetidae</taxon>
        <taxon>Agaricales</taxon>
        <taxon>Marasmiineae</taxon>
        <taxon>Physalacriaceae</taxon>
        <taxon>Armillaria</taxon>
    </lineage>
</organism>
<dbReference type="EMBL" id="KZ293712">
    <property type="protein sequence ID" value="PBK82838.1"/>
    <property type="molecule type" value="Genomic_DNA"/>
</dbReference>
<dbReference type="InParanoid" id="A0A2H3CWK2"/>
<evidence type="ECO:0000313" key="2">
    <source>
        <dbReference type="Proteomes" id="UP000217790"/>
    </source>
</evidence>
<evidence type="ECO:0000313" key="1">
    <source>
        <dbReference type="EMBL" id="PBK82838.1"/>
    </source>
</evidence>
<name>A0A2H3CWK2_ARMGA</name>
<proteinExistence type="predicted"/>
<sequence>MAMKPRAFLANYASSVSYRKLGSLWKTCPVTSQGQIAVPCKPTCLFHVVTRRRVFLASFLTSGSHLASLWEEMVPHGPSSEEFEFHNSTEPAKIFFPAILAWVCRAWSTLDTTCRCDTGLSKIRKPSVSVPTSPAVRQLFSQIMCEGVPQDKDEESGNVLSFQFETDFRNSLRTCWCYLVVQTRGSSMLSLSHTIMGTPHLC</sequence>
<protein>
    <submittedName>
        <fullName evidence="1">Uncharacterized protein</fullName>
    </submittedName>
</protein>
<dbReference type="Proteomes" id="UP000217790">
    <property type="component" value="Unassembled WGS sequence"/>
</dbReference>
<reference evidence="2" key="1">
    <citation type="journal article" date="2017" name="Nat. Ecol. Evol.">
        <title>Genome expansion and lineage-specific genetic innovations in the forest pathogenic fungi Armillaria.</title>
        <authorList>
            <person name="Sipos G."/>
            <person name="Prasanna A.N."/>
            <person name="Walter M.C."/>
            <person name="O'Connor E."/>
            <person name="Balint B."/>
            <person name="Krizsan K."/>
            <person name="Kiss B."/>
            <person name="Hess J."/>
            <person name="Varga T."/>
            <person name="Slot J."/>
            <person name="Riley R."/>
            <person name="Boka B."/>
            <person name="Rigling D."/>
            <person name="Barry K."/>
            <person name="Lee J."/>
            <person name="Mihaltcheva S."/>
            <person name="LaButti K."/>
            <person name="Lipzen A."/>
            <person name="Waldron R."/>
            <person name="Moloney N.M."/>
            <person name="Sperisen C."/>
            <person name="Kredics L."/>
            <person name="Vagvoelgyi C."/>
            <person name="Patrignani A."/>
            <person name="Fitzpatrick D."/>
            <person name="Nagy I."/>
            <person name="Doyle S."/>
            <person name="Anderson J.B."/>
            <person name="Grigoriev I.V."/>
            <person name="Gueldener U."/>
            <person name="Muensterkoetter M."/>
            <person name="Nagy L.G."/>
        </authorList>
    </citation>
    <scope>NUCLEOTIDE SEQUENCE [LARGE SCALE GENOMIC DNA]</scope>
    <source>
        <strain evidence="2">Ar21-2</strain>
    </source>
</reference>
<keyword evidence="2" id="KW-1185">Reference proteome</keyword>
<accession>A0A2H3CWK2</accession>